<name>A0A1I5I393_9BACT</name>
<feature type="domain" description="DUF5615" evidence="1">
    <location>
        <begin position="1"/>
        <end position="104"/>
    </location>
</feature>
<dbReference type="AlphaFoldDB" id="A0A1I5I393"/>
<dbReference type="Proteomes" id="UP000199564">
    <property type="component" value="Unassembled WGS sequence"/>
</dbReference>
<evidence type="ECO:0000313" key="3">
    <source>
        <dbReference type="Proteomes" id="UP000199564"/>
    </source>
</evidence>
<dbReference type="RefSeq" id="WP_091654815.1">
    <property type="nucleotide sequence ID" value="NZ_FOVW01000008.1"/>
</dbReference>
<dbReference type="STRING" id="226506.SAMN04488519_10852"/>
<proteinExistence type="predicted"/>
<evidence type="ECO:0000259" key="1">
    <source>
        <dbReference type="Pfam" id="PF18480"/>
    </source>
</evidence>
<protein>
    <submittedName>
        <fullName evidence="2">Predicted nuclease, contains PIN domain, potential toxin-antitoxin system component</fullName>
    </submittedName>
</protein>
<dbReference type="Pfam" id="PF18480">
    <property type="entry name" value="DUF5615"/>
    <property type="match status" value="1"/>
</dbReference>
<keyword evidence="3" id="KW-1185">Reference proteome</keyword>
<sequence>MRFLCDVHIPFKLVHFFKKHGFDAVHVNDILNGYYSKDSEISEYCDQYGYILVSKDSDFRHSYFLNFNTKKLLWIKLGNISNDQLIQVVENLFEVLGQLDKRDSFLVELKGKSNYLIY</sequence>
<organism evidence="2 3">
    <name type="scientific">Algoriphagus ornithinivorans</name>
    <dbReference type="NCBI Taxonomy" id="226506"/>
    <lineage>
        <taxon>Bacteria</taxon>
        <taxon>Pseudomonadati</taxon>
        <taxon>Bacteroidota</taxon>
        <taxon>Cytophagia</taxon>
        <taxon>Cytophagales</taxon>
        <taxon>Cyclobacteriaceae</taxon>
        <taxon>Algoriphagus</taxon>
    </lineage>
</organism>
<evidence type="ECO:0000313" key="2">
    <source>
        <dbReference type="EMBL" id="SFO55023.1"/>
    </source>
</evidence>
<accession>A0A1I5I393</accession>
<dbReference type="EMBL" id="FOVW01000008">
    <property type="protein sequence ID" value="SFO55023.1"/>
    <property type="molecule type" value="Genomic_DNA"/>
</dbReference>
<reference evidence="3" key="1">
    <citation type="submission" date="2016-10" db="EMBL/GenBank/DDBJ databases">
        <authorList>
            <person name="Varghese N."/>
            <person name="Submissions S."/>
        </authorList>
    </citation>
    <scope>NUCLEOTIDE SEQUENCE [LARGE SCALE GENOMIC DNA]</scope>
    <source>
        <strain evidence="3">DSM 15282</strain>
    </source>
</reference>
<dbReference type="InterPro" id="IPR041049">
    <property type="entry name" value="DUF5615"/>
</dbReference>
<gene>
    <name evidence="2" type="ORF">SAMN04488519_10852</name>
</gene>